<feature type="domain" description="Peptidase M12A" evidence="14">
    <location>
        <begin position="84"/>
        <end position="220"/>
    </location>
</feature>
<feature type="transmembrane region" description="Helical" evidence="13">
    <location>
        <begin position="731"/>
        <end position="752"/>
    </location>
</feature>
<dbReference type="PROSITE" id="PS51864">
    <property type="entry name" value="ASTACIN"/>
    <property type="match status" value="1"/>
</dbReference>
<dbReference type="SUPFAM" id="SSF53474">
    <property type="entry name" value="alpha/beta-Hydrolases"/>
    <property type="match status" value="1"/>
</dbReference>
<evidence type="ECO:0000256" key="3">
    <source>
        <dbReference type="ARBA" id="ARBA00022695"/>
    </source>
</evidence>
<dbReference type="InterPro" id="IPR006026">
    <property type="entry name" value="Peptidase_Metallo"/>
</dbReference>
<protein>
    <recommendedName>
        <fullName evidence="12">Metalloendopeptidase</fullName>
        <ecNumber evidence="12">3.4.24.-</ecNumber>
    </recommendedName>
</protein>
<dbReference type="Pfam" id="PF17917">
    <property type="entry name" value="RT_RNaseH"/>
    <property type="match status" value="1"/>
</dbReference>
<dbReference type="Gene3D" id="3.40.50.1820">
    <property type="entry name" value="alpha/beta hydrolase"/>
    <property type="match status" value="2"/>
</dbReference>
<dbReference type="PANTHER" id="PTHR10127:SF780">
    <property type="entry name" value="METALLOENDOPEPTIDASE"/>
    <property type="match status" value="1"/>
</dbReference>
<dbReference type="SUPFAM" id="SSF56672">
    <property type="entry name" value="DNA/RNA polymerases"/>
    <property type="match status" value="1"/>
</dbReference>
<feature type="chain" id="PRO_5044951223" description="Metalloendopeptidase" evidence="12">
    <location>
        <begin position="23"/>
        <end position="978"/>
    </location>
</feature>
<dbReference type="PANTHER" id="PTHR10127">
    <property type="entry name" value="DISCOIDIN, CUB, EGF, LAMININ , AND ZINC METALLOPROTEASE DOMAIN CONTAINING"/>
    <property type="match status" value="1"/>
</dbReference>
<dbReference type="InterPro" id="IPR049492">
    <property type="entry name" value="BD-FAE-like_dom"/>
</dbReference>
<feature type="active site" evidence="11">
    <location>
        <position position="119"/>
    </location>
</feature>
<feature type="transmembrane region" description="Helical" evidence="13">
    <location>
        <begin position="758"/>
        <end position="779"/>
    </location>
</feature>
<keyword evidence="6" id="KW-0255">Endonuclease</keyword>
<evidence type="ECO:0000259" key="14">
    <source>
        <dbReference type="PROSITE" id="PS51864"/>
    </source>
</evidence>
<keyword evidence="13" id="KW-0472">Membrane</keyword>
<keyword evidence="4" id="KW-0540">Nuclease</keyword>
<keyword evidence="15" id="KW-1185">Reference proteome</keyword>
<evidence type="ECO:0000256" key="1">
    <source>
        <dbReference type="ARBA" id="ARBA00022670"/>
    </source>
</evidence>
<dbReference type="InterPro" id="IPR024079">
    <property type="entry name" value="MetalloPept_cat_dom_sf"/>
</dbReference>
<keyword evidence="12" id="KW-0732">Signal</keyword>
<dbReference type="InterPro" id="IPR029058">
    <property type="entry name" value="AB_hydrolase_fold"/>
</dbReference>
<keyword evidence="9" id="KW-0695">RNA-directed DNA polymerase</keyword>
<feature type="binding site" evidence="11">
    <location>
        <position position="128"/>
    </location>
    <ligand>
        <name>Zn(2+)</name>
        <dbReference type="ChEBI" id="CHEBI:29105"/>
        <note>catalytic</note>
    </ligand>
</feature>
<dbReference type="InterPro" id="IPR043502">
    <property type="entry name" value="DNA/RNA_pol_sf"/>
</dbReference>
<keyword evidence="7 11" id="KW-0378">Hydrolase</keyword>
<dbReference type="Pfam" id="PF01400">
    <property type="entry name" value="Astacin"/>
    <property type="match status" value="1"/>
</dbReference>
<evidence type="ECO:0000256" key="9">
    <source>
        <dbReference type="ARBA" id="ARBA00022918"/>
    </source>
</evidence>
<keyword evidence="3" id="KW-0548">Nucleotidyltransferase</keyword>
<dbReference type="InterPro" id="IPR001506">
    <property type="entry name" value="Peptidase_M12A"/>
</dbReference>
<evidence type="ECO:0000256" key="12">
    <source>
        <dbReference type="RuleBase" id="RU361183"/>
    </source>
</evidence>
<dbReference type="SUPFAM" id="SSF55486">
    <property type="entry name" value="Metalloproteases ('zincins'), catalytic domain"/>
    <property type="match status" value="1"/>
</dbReference>
<evidence type="ECO:0000256" key="13">
    <source>
        <dbReference type="SAM" id="Phobius"/>
    </source>
</evidence>
<dbReference type="InterPro" id="IPR041373">
    <property type="entry name" value="RT_RNaseH"/>
</dbReference>
<feature type="transmembrane region" description="Helical" evidence="13">
    <location>
        <begin position="698"/>
        <end position="719"/>
    </location>
</feature>
<accession>A0ABM0M550</accession>
<sequence length="978" mass="109609">MARIQAIYILLVMTMFVFDTYATRPEPPEEQPSPGTLKSDIKLTDKQEEARKEIVVSKTSGVEDRKAHASLTKRWSNAKVPYMIMPSSKCWSHVGYTGLLRQQVSIGFSCATKRTIAHEIGHAIGFWHEQTRWDRINYITVHYENVIPGEKHNFDVTDKQLLNTYNVPYDIGSVMHFGAKDQDSINLHCVFIVFFTLHCKAGVKVSTESTLPTNTQCEFPYKVNSEASLNWARSALLANGDTNNYWIDGTIEGSLITFSDGLRMTADPSLFHDNEPDGSGSCLHLRWLSNWIHHATSSKTMPVISAVPSLPGNAQCESGSLHQITDQASLERAQVVIATNGVNINFWVDGRISDNIITYSDGSKISVDPALFQPNEPDGDGSCLILWWYNVDPNRPTIIAADASTTGNGAVLMKIQDNGKRCPICYASRSLGDTDKRYAVVEKEVPAAILACEKFTDYVLGMYFTPETDHTLLMPLLNTTGFTGMSPHILHPPPQLPVLPSLKKQLKKALVIYDVNYLVQPDKNIERRHKKSIRRKNGMDKHCLDLYLPTRPLPYVSLNGGQTYTGVASPPVVVFVHGGGWRRGDRQSWNHFMSSYDTNLLMYFLQRYYGTYSNVGETFAKRGIACAVISYPLSRLQLSFVLVEMFLSFVMSIASVGILLTLAVCLAQLLLFITTGNFGVQYFVQFAVFHGAMSTPVLSTLCIYVGLSQIVVWIIALCLHRKNYPSLRPHSVALITVFAGLCGYLCTKYDLLSIEHSISLSSVLLVFLSQVILLTVYFADVPTLKHPSQIRSIAQSIRWVRKYGIITKLFNIRKLFLCGYSAGGHMVSFLTLNSDVYLQEVGLDLCDIKGVISISGIYNLHSLAEGSRCLQELYLTPTFESKPSCWTIASPVTYIKYSLNDMPRFLITNAEWDFGLDKDAREFVMKLQNHGYQCEYHVIKGSSHFSLAMLFGQNGQTLHKICIRFIDTVLQQNKTTEL</sequence>
<keyword evidence="1 11" id="KW-0645">Protease</keyword>
<evidence type="ECO:0000256" key="11">
    <source>
        <dbReference type="PROSITE-ProRule" id="PRU01211"/>
    </source>
</evidence>
<keyword evidence="10 11" id="KW-0482">Metalloprotease</keyword>
<feature type="transmembrane region" description="Helical" evidence="13">
    <location>
        <begin position="669"/>
        <end position="692"/>
    </location>
</feature>
<reference evidence="16" key="1">
    <citation type="submission" date="2025-08" db="UniProtKB">
        <authorList>
            <consortium name="RefSeq"/>
        </authorList>
    </citation>
    <scope>IDENTIFICATION</scope>
    <source>
        <tissue evidence="16">Testes</tissue>
    </source>
</reference>
<evidence type="ECO:0000256" key="7">
    <source>
        <dbReference type="ARBA" id="ARBA00022801"/>
    </source>
</evidence>
<comment type="cofactor">
    <cofactor evidence="11 12">
        <name>Zn(2+)</name>
        <dbReference type="ChEBI" id="CHEBI:29105"/>
    </cofactor>
    <text evidence="11 12">Binds 1 zinc ion per subunit.</text>
</comment>
<dbReference type="Gene3D" id="3.40.390.10">
    <property type="entry name" value="Collagenase (Catalytic Domain)"/>
    <property type="match status" value="1"/>
</dbReference>
<dbReference type="EC" id="3.4.24.-" evidence="12"/>
<keyword evidence="5 11" id="KW-0479">Metal-binding</keyword>
<evidence type="ECO:0000313" key="15">
    <source>
        <dbReference type="Proteomes" id="UP000694865"/>
    </source>
</evidence>
<proteinExistence type="predicted"/>
<dbReference type="PRINTS" id="PR00480">
    <property type="entry name" value="ASTACIN"/>
</dbReference>
<keyword evidence="8 11" id="KW-0862">Zinc</keyword>
<evidence type="ECO:0000256" key="8">
    <source>
        <dbReference type="ARBA" id="ARBA00022833"/>
    </source>
</evidence>
<feature type="binding site" evidence="11">
    <location>
        <position position="122"/>
    </location>
    <ligand>
        <name>Zn(2+)</name>
        <dbReference type="ChEBI" id="CHEBI:29105"/>
        <note>catalytic</note>
    </ligand>
</feature>
<gene>
    <name evidence="16" type="primary">LOC102806356</name>
</gene>
<feature type="transmembrane region" description="Helical" evidence="13">
    <location>
        <begin position="638"/>
        <end position="662"/>
    </location>
</feature>
<organism evidence="15 16">
    <name type="scientific">Saccoglossus kowalevskii</name>
    <name type="common">Acorn worm</name>
    <dbReference type="NCBI Taxonomy" id="10224"/>
    <lineage>
        <taxon>Eukaryota</taxon>
        <taxon>Metazoa</taxon>
        <taxon>Hemichordata</taxon>
        <taxon>Enteropneusta</taxon>
        <taxon>Harrimaniidae</taxon>
        <taxon>Saccoglossus</taxon>
    </lineage>
</organism>
<comment type="caution">
    <text evidence="11">Lacks conserved residue(s) required for the propagation of feature annotation.</text>
</comment>
<evidence type="ECO:0000256" key="10">
    <source>
        <dbReference type="ARBA" id="ARBA00023049"/>
    </source>
</evidence>
<dbReference type="RefSeq" id="XP_006815141.1">
    <property type="nucleotide sequence ID" value="XM_006815078.1"/>
</dbReference>
<dbReference type="Proteomes" id="UP000694865">
    <property type="component" value="Unplaced"/>
</dbReference>
<evidence type="ECO:0000256" key="4">
    <source>
        <dbReference type="ARBA" id="ARBA00022722"/>
    </source>
</evidence>
<keyword evidence="13" id="KW-0812">Transmembrane</keyword>
<dbReference type="GeneID" id="102806356"/>
<evidence type="ECO:0000313" key="16">
    <source>
        <dbReference type="RefSeq" id="XP_006815141.1"/>
    </source>
</evidence>
<evidence type="ECO:0000256" key="2">
    <source>
        <dbReference type="ARBA" id="ARBA00022679"/>
    </source>
</evidence>
<dbReference type="SMART" id="SM00235">
    <property type="entry name" value="ZnMc"/>
    <property type="match status" value="1"/>
</dbReference>
<feature type="binding site" evidence="11">
    <location>
        <position position="118"/>
    </location>
    <ligand>
        <name>Zn(2+)</name>
        <dbReference type="ChEBI" id="CHEBI:29105"/>
        <note>catalytic</note>
    </ligand>
</feature>
<dbReference type="Pfam" id="PF20434">
    <property type="entry name" value="BD-FAE"/>
    <property type="match status" value="1"/>
</dbReference>
<keyword evidence="13" id="KW-1133">Transmembrane helix</keyword>
<evidence type="ECO:0000256" key="5">
    <source>
        <dbReference type="ARBA" id="ARBA00022723"/>
    </source>
</evidence>
<keyword evidence="2" id="KW-0808">Transferase</keyword>
<name>A0ABM0M550_SACKO</name>
<feature type="signal peptide" evidence="12">
    <location>
        <begin position="1"/>
        <end position="22"/>
    </location>
</feature>
<evidence type="ECO:0000256" key="6">
    <source>
        <dbReference type="ARBA" id="ARBA00022759"/>
    </source>
</evidence>